<sequence length="524" mass="59305">MNIKKLTCSVAFLVFGFFIICVLASNSLNRERLAAAQRASSEIANTINVMEGYYRSELHNLIDNKNCDAVIQSGNDFVFMMPMLAGINIVENNEINCSTIFGNRQIQYKNPITLNNEDSIQLIYSGYTPSNSRIRLGDQASLLLAIKIDADKFALFTLYKKAFQRILGQSPYYSLILNLPNASLKNEGVVANYASLNHQKLSEPFYSISYYSTLPQLIRFAVDQYSASALLWCIIAALAIYIGFNNAHLRIPVRRIKRAIKRNEFVPFLQPVFDNDRKVVGAEVLVRWISPVKGVVPPLYFIKEAEDSGLIGEITSSLVDQCIDKLKNTSLPDNRRFKLAFNVCPIQFESERLFDDCNKLAGELSNSNIDLTFEITERQEFASNDLYTESIERLKKRNVSIALDDFGTGHCSLKYLHQVDIDILKIDRSYVDTIDSNSHTKILENIIDLAFRLDVPLVAEGIETEAQFQYLKIRGVDYYQGFMLGRPVPIEEFIELYLQPTKVGSMSSEPSISSPQMKLSEPCL</sequence>
<comment type="caution">
    <text evidence="3">The sequence shown here is derived from an EMBL/GenBank/DDBJ whole genome shotgun (WGS) entry which is preliminary data.</text>
</comment>
<evidence type="ECO:0000313" key="4">
    <source>
        <dbReference type="Proteomes" id="UP000281112"/>
    </source>
</evidence>
<dbReference type="Gene3D" id="3.20.20.450">
    <property type="entry name" value="EAL domain"/>
    <property type="match status" value="1"/>
</dbReference>
<accession>A0A3N9TM38</accession>
<evidence type="ECO:0000313" key="3">
    <source>
        <dbReference type="EMBL" id="RQW64695.1"/>
    </source>
</evidence>
<dbReference type="CDD" id="cd01948">
    <property type="entry name" value="EAL"/>
    <property type="match status" value="1"/>
</dbReference>
<dbReference type="PANTHER" id="PTHR33121">
    <property type="entry name" value="CYCLIC DI-GMP PHOSPHODIESTERASE PDEF"/>
    <property type="match status" value="1"/>
</dbReference>
<dbReference type="Proteomes" id="UP000281112">
    <property type="component" value="Unassembled WGS sequence"/>
</dbReference>
<dbReference type="Pfam" id="PF00563">
    <property type="entry name" value="EAL"/>
    <property type="match status" value="1"/>
</dbReference>
<dbReference type="AlphaFoldDB" id="A0A3N9TM38"/>
<keyword evidence="1" id="KW-0472">Membrane</keyword>
<dbReference type="PROSITE" id="PS50883">
    <property type="entry name" value="EAL"/>
    <property type="match status" value="1"/>
</dbReference>
<dbReference type="OrthoDB" id="675397at2"/>
<dbReference type="RefSeq" id="WP_124935345.1">
    <property type="nucleotide sequence ID" value="NZ_RJVQ01000001.1"/>
</dbReference>
<protein>
    <submittedName>
        <fullName evidence="3">EAL domain-containing protein</fullName>
    </submittedName>
</protein>
<dbReference type="GO" id="GO:0071111">
    <property type="term" value="F:cyclic-guanylate-specific phosphodiesterase activity"/>
    <property type="evidence" value="ECO:0007669"/>
    <property type="project" value="InterPro"/>
</dbReference>
<feature type="transmembrane region" description="Helical" evidence="1">
    <location>
        <begin position="229"/>
        <end position="249"/>
    </location>
</feature>
<reference evidence="3 4" key="1">
    <citation type="submission" date="2018-11" db="EMBL/GenBank/DDBJ databases">
        <title>Vibrio LJC006 sp. nov., isolated from seawater during the bloom of the enteromorpha.</title>
        <authorList>
            <person name="Liang J."/>
        </authorList>
    </citation>
    <scope>NUCLEOTIDE SEQUENCE [LARGE SCALE GENOMIC DNA]</scope>
    <source>
        <strain evidence="3 4">LJC006</strain>
    </source>
</reference>
<name>A0A3N9TM38_9VIBR</name>
<dbReference type="InterPro" id="IPR001633">
    <property type="entry name" value="EAL_dom"/>
</dbReference>
<keyword evidence="1" id="KW-1133">Transmembrane helix</keyword>
<dbReference type="PANTHER" id="PTHR33121:SF80">
    <property type="entry name" value="CYCLIC DI-GMP PHOSPHODIESTERASE PDEL"/>
    <property type="match status" value="1"/>
</dbReference>
<proteinExistence type="predicted"/>
<gene>
    <name evidence="3" type="ORF">EES38_01205</name>
</gene>
<dbReference type="SUPFAM" id="SSF141868">
    <property type="entry name" value="EAL domain-like"/>
    <property type="match status" value="1"/>
</dbReference>
<keyword evidence="1" id="KW-0812">Transmembrane</keyword>
<evidence type="ECO:0000256" key="1">
    <source>
        <dbReference type="SAM" id="Phobius"/>
    </source>
</evidence>
<evidence type="ECO:0000259" key="2">
    <source>
        <dbReference type="PROSITE" id="PS50883"/>
    </source>
</evidence>
<dbReference type="InterPro" id="IPR035919">
    <property type="entry name" value="EAL_sf"/>
</dbReference>
<feature type="domain" description="EAL" evidence="2">
    <location>
        <begin position="249"/>
        <end position="501"/>
    </location>
</feature>
<dbReference type="SMART" id="SM00052">
    <property type="entry name" value="EAL"/>
    <property type="match status" value="1"/>
</dbReference>
<keyword evidence="4" id="KW-1185">Reference proteome</keyword>
<dbReference type="InterPro" id="IPR050706">
    <property type="entry name" value="Cyclic-di-GMP_PDE-like"/>
</dbReference>
<dbReference type="EMBL" id="RJVQ01000001">
    <property type="protein sequence ID" value="RQW64695.1"/>
    <property type="molecule type" value="Genomic_DNA"/>
</dbReference>
<organism evidence="3 4">
    <name type="scientific">Vibrio viridaestus</name>
    <dbReference type="NCBI Taxonomy" id="2487322"/>
    <lineage>
        <taxon>Bacteria</taxon>
        <taxon>Pseudomonadati</taxon>
        <taxon>Pseudomonadota</taxon>
        <taxon>Gammaproteobacteria</taxon>
        <taxon>Vibrionales</taxon>
        <taxon>Vibrionaceae</taxon>
        <taxon>Vibrio</taxon>
    </lineage>
</organism>